<sequence length="702" mass="78114">MDSGHATEVAAEPQSIDLAEDVAQECSVKTALDVNNEAVTFGSDDDQPEAGNSIEVTSESQDADFQAAASGSDDDQPEMGNSIEVASESQDVDTEDVMNPEVGTPQVAVQVPSSERAKYLSTEYPCLLSLDGETQHLGFLDVAKIFGPQPDRLDFTFTASWYTGQYSTISIKINVATTSGQRQEVGRIVIKGHSNKSLKSRILTDESLASELAVFCGFSFDHETGPTQLVKIGIECGFFAISVSDQAMQEMTTRHPALATGLKTMRDTIRTGKVKNIGLTILSRMNEEFRYVETLAKILENATESDKNSQDETTQHERPYPFWAFFPKSRRAMQLHYGNAPSPNSEDFPEDMKTQILPAVDVFDTEEEQLVALVMGQICDHMIALDANYNLKQVEANAWAIQLQHHNNEAFLLIVQSFDADGVSQPREGELCYVQLQGIRRKEAALPRVFTPYQIQSSVKCLGLASDEERDPVAYVTRTCGQYFRTPEHLTPKIANDILRQHEETPAQYELRIVSMVQNWCDADILRVTGAGDAEPQPFEACDIWQAVRISLPNAFISSEYSAYFVTLPLVPKSEVLEGETRSVINVEFPMLKWEVSDENMADEKYVEARTVAHLSDSQPLKVKFQALFSAKVARALISSINDLHAPQSADPHFPVTERSKAAYVYLQNFRSTNTSNVFEKYPHMGYIFDKPNEVPAFLSAL</sequence>
<dbReference type="Proteomes" id="UP001275084">
    <property type="component" value="Unassembled WGS sequence"/>
</dbReference>
<gene>
    <name evidence="2" type="ORF">B0T25DRAFT_595708</name>
</gene>
<evidence type="ECO:0000313" key="3">
    <source>
        <dbReference type="Proteomes" id="UP001275084"/>
    </source>
</evidence>
<name>A0AAJ0MJP1_9PEZI</name>
<evidence type="ECO:0000256" key="1">
    <source>
        <dbReference type="SAM" id="MobiDB-lite"/>
    </source>
</evidence>
<proteinExistence type="predicted"/>
<reference evidence="2" key="1">
    <citation type="journal article" date="2023" name="Mol. Phylogenet. Evol.">
        <title>Genome-scale phylogeny and comparative genomics of the fungal order Sordariales.</title>
        <authorList>
            <person name="Hensen N."/>
            <person name="Bonometti L."/>
            <person name="Westerberg I."/>
            <person name="Brannstrom I.O."/>
            <person name="Guillou S."/>
            <person name="Cros-Aarteil S."/>
            <person name="Calhoun S."/>
            <person name="Haridas S."/>
            <person name="Kuo A."/>
            <person name="Mondo S."/>
            <person name="Pangilinan J."/>
            <person name="Riley R."/>
            <person name="LaButti K."/>
            <person name="Andreopoulos B."/>
            <person name="Lipzen A."/>
            <person name="Chen C."/>
            <person name="Yan M."/>
            <person name="Daum C."/>
            <person name="Ng V."/>
            <person name="Clum A."/>
            <person name="Steindorff A."/>
            <person name="Ohm R.A."/>
            <person name="Martin F."/>
            <person name="Silar P."/>
            <person name="Natvig D.O."/>
            <person name="Lalanne C."/>
            <person name="Gautier V."/>
            <person name="Ament-Velasquez S.L."/>
            <person name="Kruys A."/>
            <person name="Hutchinson M.I."/>
            <person name="Powell A.J."/>
            <person name="Barry K."/>
            <person name="Miller A.N."/>
            <person name="Grigoriev I.V."/>
            <person name="Debuchy R."/>
            <person name="Gladieux P."/>
            <person name="Hiltunen Thoren M."/>
            <person name="Johannesson H."/>
        </authorList>
    </citation>
    <scope>NUCLEOTIDE SEQUENCE</scope>
    <source>
        <strain evidence="2">CBS 955.72</strain>
    </source>
</reference>
<reference evidence="2" key="2">
    <citation type="submission" date="2023-06" db="EMBL/GenBank/DDBJ databases">
        <authorList>
            <consortium name="Lawrence Berkeley National Laboratory"/>
            <person name="Haridas S."/>
            <person name="Hensen N."/>
            <person name="Bonometti L."/>
            <person name="Westerberg I."/>
            <person name="Brannstrom I.O."/>
            <person name="Guillou S."/>
            <person name="Cros-Aarteil S."/>
            <person name="Calhoun S."/>
            <person name="Kuo A."/>
            <person name="Mondo S."/>
            <person name="Pangilinan J."/>
            <person name="Riley R."/>
            <person name="Labutti K."/>
            <person name="Andreopoulos B."/>
            <person name="Lipzen A."/>
            <person name="Chen C."/>
            <person name="Yanf M."/>
            <person name="Daum C."/>
            <person name="Ng V."/>
            <person name="Clum A."/>
            <person name="Steindorff A."/>
            <person name="Ohm R."/>
            <person name="Martin F."/>
            <person name="Silar P."/>
            <person name="Natvig D."/>
            <person name="Lalanne C."/>
            <person name="Gautier V."/>
            <person name="Ament-Velasquez S.L."/>
            <person name="Kruys A."/>
            <person name="Hutchinson M.I."/>
            <person name="Powell A.J."/>
            <person name="Barry K."/>
            <person name="Miller A.N."/>
            <person name="Grigoriev I.V."/>
            <person name="Debuchy R."/>
            <person name="Gladieux P."/>
            <person name="Thoren M.H."/>
            <person name="Johannesson H."/>
        </authorList>
    </citation>
    <scope>NUCLEOTIDE SEQUENCE</scope>
    <source>
        <strain evidence="2">CBS 955.72</strain>
    </source>
</reference>
<feature type="region of interest" description="Disordered" evidence="1">
    <location>
        <begin position="39"/>
        <end position="80"/>
    </location>
</feature>
<organism evidence="2 3">
    <name type="scientific">Lasiosphaeria hispida</name>
    <dbReference type="NCBI Taxonomy" id="260671"/>
    <lineage>
        <taxon>Eukaryota</taxon>
        <taxon>Fungi</taxon>
        <taxon>Dikarya</taxon>
        <taxon>Ascomycota</taxon>
        <taxon>Pezizomycotina</taxon>
        <taxon>Sordariomycetes</taxon>
        <taxon>Sordariomycetidae</taxon>
        <taxon>Sordariales</taxon>
        <taxon>Lasiosphaeriaceae</taxon>
        <taxon>Lasiosphaeria</taxon>
    </lineage>
</organism>
<dbReference type="AlphaFoldDB" id="A0AAJ0MJP1"/>
<keyword evidence="3" id="KW-1185">Reference proteome</keyword>
<accession>A0AAJ0MJP1</accession>
<protein>
    <submittedName>
        <fullName evidence="2">Uncharacterized protein</fullName>
    </submittedName>
</protein>
<dbReference type="EMBL" id="JAUIQD010000001">
    <property type="protein sequence ID" value="KAK3362897.1"/>
    <property type="molecule type" value="Genomic_DNA"/>
</dbReference>
<evidence type="ECO:0000313" key="2">
    <source>
        <dbReference type="EMBL" id="KAK3362897.1"/>
    </source>
</evidence>
<comment type="caution">
    <text evidence="2">The sequence shown here is derived from an EMBL/GenBank/DDBJ whole genome shotgun (WGS) entry which is preliminary data.</text>
</comment>